<organism evidence="8 9">
    <name type="scientific">Tetraparma gracilis</name>
    <dbReference type="NCBI Taxonomy" id="2962635"/>
    <lineage>
        <taxon>Eukaryota</taxon>
        <taxon>Sar</taxon>
        <taxon>Stramenopiles</taxon>
        <taxon>Ochrophyta</taxon>
        <taxon>Bolidophyceae</taxon>
        <taxon>Parmales</taxon>
        <taxon>Triparmaceae</taxon>
        <taxon>Tetraparma</taxon>
    </lineage>
</organism>
<evidence type="ECO:0000256" key="6">
    <source>
        <dbReference type="SAM" id="MobiDB-lite"/>
    </source>
</evidence>
<keyword evidence="3" id="KW-0223">Dioxygenase</keyword>
<keyword evidence="2" id="KW-0479">Metal-binding</keyword>
<evidence type="ECO:0000256" key="2">
    <source>
        <dbReference type="ARBA" id="ARBA00022723"/>
    </source>
</evidence>
<feature type="non-terminal residue" evidence="8">
    <location>
        <position position="523"/>
    </location>
</feature>
<feature type="compositionally biased region" description="Pro residues" evidence="6">
    <location>
        <begin position="1"/>
        <end position="10"/>
    </location>
</feature>
<dbReference type="InterPro" id="IPR006620">
    <property type="entry name" value="Pro_4_hyd_alph"/>
</dbReference>
<evidence type="ECO:0000313" key="8">
    <source>
        <dbReference type="EMBL" id="GMI24693.1"/>
    </source>
</evidence>
<feature type="region of interest" description="Disordered" evidence="6">
    <location>
        <begin position="1"/>
        <end position="32"/>
    </location>
</feature>
<evidence type="ECO:0000259" key="7">
    <source>
        <dbReference type="PROSITE" id="PS51471"/>
    </source>
</evidence>
<dbReference type="EMBL" id="BRYB01000179">
    <property type="protein sequence ID" value="GMI24693.1"/>
    <property type="molecule type" value="Genomic_DNA"/>
</dbReference>
<feature type="domain" description="Fe2OG dioxygenase" evidence="7">
    <location>
        <begin position="437"/>
        <end position="523"/>
    </location>
</feature>
<comment type="caution">
    <text evidence="8">The sequence shown here is derived from an EMBL/GenBank/DDBJ whole genome shotgun (WGS) entry which is preliminary data.</text>
</comment>
<keyword evidence="5" id="KW-0408">Iron</keyword>
<evidence type="ECO:0000256" key="1">
    <source>
        <dbReference type="ARBA" id="ARBA00001961"/>
    </source>
</evidence>
<evidence type="ECO:0000313" key="9">
    <source>
        <dbReference type="Proteomes" id="UP001165060"/>
    </source>
</evidence>
<dbReference type="Gene3D" id="2.60.120.620">
    <property type="entry name" value="q2cbj1_9rhob like domain"/>
    <property type="match status" value="1"/>
</dbReference>
<sequence>MLSLPLPPSFLPNSEGEPSPKRARAAPPAAAPPAAAPSALSAAVSSLLRDAALSAALFPSLPDLSTLAFSALVALARPSLPAAAAAAPRPPHVAWDGVGARRILAALPAAALPALYYLCARGPFFDAPSGAAYYLSEPVVDPARHSCFPSCVLSLSCATALTPRPRGEPPTYDLSLHLSAGAAAAFPPLTPSSFPRPDCACLPCEAASLLSSLPGPPERLPALLDLFGPLEPHAAASLVPHLMSVNPRWGILGYAALERHLFLLYSSSSPPPPADLPLALSAAWNYPNSFHAVRRYCNSDLSSLLSAALDRWSSLLPSLPPPTPLAAAELSDARRRLRRALRYALPVPLPPPPDLPLAELVPAGAHLAGPLLSASECERVIEACEAHPAGWSTKRHHAVPTTDVDAAEVGGLAWLIDEVVIERILPLVEKLYGRVQAVNDVFVVKYDATEGGGGQVRLPPHRDQSHCSFTLALNDAFEGGGTRFVDSGVVARPGVGEAVLFKGGTLEHEGAEVTGGVRYIVVG</sequence>
<proteinExistence type="predicted"/>
<dbReference type="PROSITE" id="PS51471">
    <property type="entry name" value="FE2OG_OXY"/>
    <property type="match status" value="1"/>
</dbReference>
<evidence type="ECO:0000256" key="3">
    <source>
        <dbReference type="ARBA" id="ARBA00022964"/>
    </source>
</evidence>
<evidence type="ECO:0000256" key="5">
    <source>
        <dbReference type="ARBA" id="ARBA00023004"/>
    </source>
</evidence>
<accession>A0ABQ6MEE0</accession>
<keyword evidence="4" id="KW-0560">Oxidoreductase</keyword>
<dbReference type="Proteomes" id="UP001165060">
    <property type="component" value="Unassembled WGS sequence"/>
</dbReference>
<reference evidence="8 9" key="1">
    <citation type="journal article" date="2023" name="Commun. Biol.">
        <title>Genome analysis of Parmales, the sister group of diatoms, reveals the evolutionary specialization of diatoms from phago-mixotrophs to photoautotrophs.</title>
        <authorList>
            <person name="Ban H."/>
            <person name="Sato S."/>
            <person name="Yoshikawa S."/>
            <person name="Yamada K."/>
            <person name="Nakamura Y."/>
            <person name="Ichinomiya M."/>
            <person name="Sato N."/>
            <person name="Blanc-Mathieu R."/>
            <person name="Endo H."/>
            <person name="Kuwata A."/>
            <person name="Ogata H."/>
        </authorList>
    </citation>
    <scope>NUCLEOTIDE SEQUENCE [LARGE SCALE GENOMIC DNA]</scope>
</reference>
<name>A0ABQ6MEE0_9STRA</name>
<gene>
    <name evidence="8" type="ORF">TeGR_g3603</name>
</gene>
<comment type="cofactor">
    <cofactor evidence="1">
        <name>L-ascorbate</name>
        <dbReference type="ChEBI" id="CHEBI:38290"/>
    </cofactor>
</comment>
<keyword evidence="9" id="KW-1185">Reference proteome</keyword>
<dbReference type="InterPro" id="IPR005123">
    <property type="entry name" value="Oxoglu/Fe-dep_dioxygenase_dom"/>
</dbReference>
<protein>
    <recommendedName>
        <fullName evidence="7">Fe2OG dioxygenase domain-containing protein</fullName>
    </recommendedName>
</protein>
<evidence type="ECO:0000256" key="4">
    <source>
        <dbReference type="ARBA" id="ARBA00023002"/>
    </source>
</evidence>
<dbReference type="SMART" id="SM00702">
    <property type="entry name" value="P4Hc"/>
    <property type="match status" value="1"/>
</dbReference>